<accession>A0A2I2L3F3</accession>
<proteinExistence type="predicted"/>
<keyword evidence="2" id="KW-1185">Reference proteome</keyword>
<reference evidence="1" key="1">
    <citation type="submission" date="2017-08" db="EMBL/GenBank/DDBJ databases">
        <authorList>
            <consortium name="Urmite Genomes"/>
        </authorList>
    </citation>
    <scope>NUCLEOTIDE SEQUENCE [LARGE SCALE GENOMIC DNA]</scope>
    <source>
        <strain evidence="1">IHUMI-LCC2</strain>
    </source>
</reference>
<dbReference type="KEGG" id="vg:35381891"/>
<dbReference type="Proteomes" id="UP000236316">
    <property type="component" value="Segment"/>
</dbReference>
<dbReference type="GeneID" id="35381891"/>
<sequence length="114" mass="13110">MSKTFSQALQVNEERLCKQREDIRTKNVIPYIKECLSYVEAGMFDLMDDGKTLMIRVNNKIACLSEVPSYEVFEELLKNELPNYGATYNSMSYDVNGRSKTGIKWLQVELSPSL</sequence>
<evidence type="ECO:0000313" key="1">
    <source>
        <dbReference type="EMBL" id="SNW62040.1"/>
    </source>
</evidence>
<name>A0A2I2L3F3_9VIRU</name>
<protein>
    <submittedName>
        <fullName evidence="1">Uncharacterized protein</fullName>
    </submittedName>
</protein>
<gene>
    <name evidence="1" type="ORF">ORPV_136</name>
</gene>
<dbReference type="EMBL" id="LT906555">
    <property type="protein sequence ID" value="SNW62040.1"/>
    <property type="molecule type" value="Genomic_DNA"/>
</dbReference>
<evidence type="ECO:0000313" key="2">
    <source>
        <dbReference type="Proteomes" id="UP000236316"/>
    </source>
</evidence>
<organism evidence="1">
    <name type="scientific">Orpheovirus IHUMI-LCC2</name>
    <dbReference type="NCBI Taxonomy" id="2023057"/>
    <lineage>
        <taxon>Viruses</taxon>
        <taxon>Varidnaviria</taxon>
        <taxon>Bamfordvirae</taxon>
        <taxon>Nucleocytoviricota</taxon>
        <taxon>Megaviricetes</taxon>
        <taxon>Pimascovirales</taxon>
        <taxon>Ocovirineae</taxon>
        <taxon>Orpheoviridae</taxon>
        <taxon>Alphaorpheovirus</taxon>
        <taxon>Alphaorpheovirus massiliense</taxon>
    </lineage>
</organism>
<dbReference type="RefSeq" id="YP_009448342.1">
    <property type="nucleotide sequence ID" value="NC_036594.1"/>
</dbReference>